<dbReference type="EMBL" id="CP055156">
    <property type="protein sequence ID" value="QNF34716.1"/>
    <property type="molecule type" value="Genomic_DNA"/>
</dbReference>
<dbReference type="RefSeq" id="WP_185271211.1">
    <property type="nucleotide sequence ID" value="NZ_CP055156.1"/>
</dbReference>
<name>A0A7G7GC32_9BACT</name>
<keyword evidence="2" id="KW-1185">Reference proteome</keyword>
<gene>
    <name evidence="1" type="ORF">HUW51_19010</name>
</gene>
<dbReference type="Proteomes" id="UP000515237">
    <property type="component" value="Chromosome"/>
</dbReference>
<accession>A0A7G7GC32</accession>
<protein>
    <submittedName>
        <fullName evidence="1">Uncharacterized protein</fullName>
    </submittedName>
</protein>
<evidence type="ECO:0000313" key="2">
    <source>
        <dbReference type="Proteomes" id="UP000515237"/>
    </source>
</evidence>
<evidence type="ECO:0000313" key="1">
    <source>
        <dbReference type="EMBL" id="QNF34716.1"/>
    </source>
</evidence>
<dbReference type="KEGG" id="aswu:HUW51_19010"/>
<proteinExistence type="predicted"/>
<organism evidence="1 2">
    <name type="scientific">Adhaeribacter swui</name>
    <dbReference type="NCBI Taxonomy" id="2086471"/>
    <lineage>
        <taxon>Bacteria</taxon>
        <taxon>Pseudomonadati</taxon>
        <taxon>Bacteroidota</taxon>
        <taxon>Cytophagia</taxon>
        <taxon>Cytophagales</taxon>
        <taxon>Hymenobacteraceae</taxon>
        <taxon>Adhaeribacter</taxon>
    </lineage>
</organism>
<dbReference type="Gene3D" id="2.30.29.80">
    <property type="match status" value="1"/>
</dbReference>
<dbReference type="AlphaFoldDB" id="A0A7G7GC32"/>
<sequence length="1129" mass="130885">MPAPVTIEKENKLPPAEDYHFLRKEGIKLIQDLAGKVWTDYNTHDPGITLLEEFCYALTDLGYRTHFDIKDLITPPELRPETWKESFLTARQALPCHPVTLLDYRKLIIDVAGVRNAWIEISDDAEVPIYLRAADSSGDAQQPLYVLSGETGDLLRLKGLYKVFVEYEPDVIFKKNEEEIAQQIKERLYAHRNLGEDFISVTSIEYEYFKMEAEIQVSEGTDIEKINARIFEVIYNFFSPPVTFYTLDQMIAKGYSAEEIFQGPVLRHGFIESEELEKSEKYKDVHLSDIMRLISGIEGVIAIKKLALPRESQSAFSDFTDWLTDVKDHQRAPRLDTDNSRISFIRSGDRHRNNLEKQPNPERVKALFSFFQSANFRARLQGAGKDLPVPAGEFMDVRDYYPVQKSLPAVYGLAETYLHPPLTASTIKSAAFELLDAQIGLTLRELLSLLLIEKPNDDTLLEQINHLTNLNLTVEEVDAILQQIATDKENAPIITRYLPQLVPAEIAALPIPEQMTALLAQHRRIPVASSRMAREIQQVVNQITNSSLFDLPEEEVQQVRDMYRLRQLQQLEPRQRLALQLRGYLMVFEQILADYLGQLAEIRNLLSFSANLKQTYFPQTLAGLPDYEALFLDYAKFQEQQLRLAETEETYFTRRNQLLNHLLGRFAESLDKYGNFLQTTAGKNTNQKLIQDKIAFLQDYVAVSTYRSQGFNYNNPDATWDSTNVSGLKKRICRLLGMPHYRQKFIASNALSIQEITPDNQVRRYVVVLTNPENKEKVLLRSLEYEFASEAEEILNYILQNGSNTDLYEKEGRRDKWSYHLKRFTHENDYEIIASQTFTYQADAEAAYEQTMGVLTGFATDENFHVIEHILLRPKVDGRERSGKRGSSLNADTVEYLSVNTTSAINNLSTFQNPAPLYKFRIINIKNEGKTNWRLSLTKEDYNEILLINEDFLFYKHLTRRLEQIRQFASDRANFTIEQNADGYHFFRLVDVDRVLGESKKRYRQLDELEAELTSMVTFFSFEQQNPANQPDEENALLAQADPYSFQISIMLPEWPARFRNKTFKHLLEKTIYMETPAHIYPQVFWLNHKQMRELEEAYKLWLEELPQAEIANTEVENNLIYQLNQLRK</sequence>
<reference evidence="1 2" key="1">
    <citation type="journal article" date="2018" name="Int. J. Syst. Evol. Microbiol.">
        <title>Adhaeribacter swui sp. nov., isolated from wet mud.</title>
        <authorList>
            <person name="Kim D.U."/>
            <person name="Kim K.W."/>
            <person name="Kang M.S."/>
            <person name="Kim J.Y."/>
            <person name="Jang J.H."/>
            <person name="Kim M.K."/>
        </authorList>
    </citation>
    <scope>NUCLEOTIDE SEQUENCE [LARGE SCALE GENOMIC DNA]</scope>
    <source>
        <strain evidence="1 2">KCTC 52873</strain>
    </source>
</reference>